<dbReference type="OrthoDB" id="10263751at2759"/>
<keyword evidence="4" id="KW-1185">Reference proteome</keyword>
<organism evidence="3 4">
    <name type="scientific">Digitaria exilis</name>
    <dbReference type="NCBI Taxonomy" id="1010633"/>
    <lineage>
        <taxon>Eukaryota</taxon>
        <taxon>Viridiplantae</taxon>
        <taxon>Streptophyta</taxon>
        <taxon>Embryophyta</taxon>
        <taxon>Tracheophyta</taxon>
        <taxon>Spermatophyta</taxon>
        <taxon>Magnoliopsida</taxon>
        <taxon>Liliopsida</taxon>
        <taxon>Poales</taxon>
        <taxon>Poaceae</taxon>
        <taxon>PACMAD clade</taxon>
        <taxon>Panicoideae</taxon>
        <taxon>Panicodae</taxon>
        <taxon>Paniceae</taxon>
        <taxon>Anthephorinae</taxon>
        <taxon>Digitaria</taxon>
    </lineage>
</organism>
<dbReference type="InterPro" id="IPR036249">
    <property type="entry name" value="Thioredoxin-like_sf"/>
</dbReference>
<proteinExistence type="predicted"/>
<dbReference type="Proteomes" id="UP000636709">
    <property type="component" value="Unassembled WGS sequence"/>
</dbReference>
<feature type="domain" description="Thioredoxin" evidence="2">
    <location>
        <begin position="18"/>
        <end position="102"/>
    </location>
</feature>
<dbReference type="AlphaFoldDB" id="A0A834ZXF9"/>
<evidence type="ECO:0000313" key="4">
    <source>
        <dbReference type="Proteomes" id="UP000636709"/>
    </source>
</evidence>
<sequence length="115" mass="12386">MTSGGQAVGAASRRAGVVARTRRVVIDFTASGCGPSRFIAPVFVEFAKKYPHVFFLKVDVDEFKEVAAEYQIEAMATFHFIKNGVKVELIISAKKDELATKVALYAAQTAPSASS</sequence>
<name>A0A834ZXF9_9POAL</name>
<evidence type="ECO:0000256" key="1">
    <source>
        <dbReference type="ARBA" id="ARBA00023157"/>
    </source>
</evidence>
<dbReference type="PANTHER" id="PTHR46115">
    <property type="entry name" value="THIOREDOXIN-LIKE PROTEIN 1"/>
    <property type="match status" value="1"/>
</dbReference>
<evidence type="ECO:0000313" key="3">
    <source>
        <dbReference type="EMBL" id="KAF8643432.1"/>
    </source>
</evidence>
<dbReference type="SUPFAM" id="SSF52833">
    <property type="entry name" value="Thioredoxin-like"/>
    <property type="match status" value="1"/>
</dbReference>
<comment type="caution">
    <text evidence="3">The sequence shown here is derived from an EMBL/GenBank/DDBJ whole genome shotgun (WGS) entry which is preliminary data.</text>
</comment>
<reference evidence="3" key="1">
    <citation type="submission" date="2020-07" db="EMBL/GenBank/DDBJ databases">
        <title>Genome sequence and genetic diversity analysis of an under-domesticated orphan crop, white fonio (Digitaria exilis).</title>
        <authorList>
            <person name="Bennetzen J.L."/>
            <person name="Chen S."/>
            <person name="Ma X."/>
            <person name="Wang X."/>
            <person name="Yssel A.E.J."/>
            <person name="Chaluvadi S.R."/>
            <person name="Johnson M."/>
            <person name="Gangashetty P."/>
            <person name="Hamidou F."/>
            <person name="Sanogo M.D."/>
            <person name="Zwaenepoel A."/>
            <person name="Wallace J."/>
            <person name="Van De Peer Y."/>
            <person name="Van Deynze A."/>
        </authorList>
    </citation>
    <scope>NUCLEOTIDE SEQUENCE</scope>
    <source>
        <tissue evidence="3">Leaves</tissue>
    </source>
</reference>
<gene>
    <name evidence="3" type="ORF">HU200_066862</name>
</gene>
<evidence type="ECO:0000259" key="2">
    <source>
        <dbReference type="Pfam" id="PF00085"/>
    </source>
</evidence>
<dbReference type="EMBL" id="JACEFO010003186">
    <property type="protein sequence ID" value="KAF8643432.1"/>
    <property type="molecule type" value="Genomic_DNA"/>
</dbReference>
<dbReference type="Pfam" id="PF00085">
    <property type="entry name" value="Thioredoxin"/>
    <property type="match status" value="1"/>
</dbReference>
<protein>
    <recommendedName>
        <fullName evidence="2">Thioredoxin domain-containing protein</fullName>
    </recommendedName>
</protein>
<dbReference type="CDD" id="cd02947">
    <property type="entry name" value="TRX_family"/>
    <property type="match status" value="1"/>
</dbReference>
<keyword evidence="1" id="KW-1015">Disulfide bond</keyword>
<accession>A0A834ZXF9</accession>
<dbReference type="Gene3D" id="3.40.30.10">
    <property type="entry name" value="Glutaredoxin"/>
    <property type="match status" value="1"/>
</dbReference>
<dbReference type="InterPro" id="IPR013766">
    <property type="entry name" value="Thioredoxin_domain"/>
</dbReference>